<gene>
    <name evidence="2" type="ORF">KYN89_14490</name>
</gene>
<accession>A0ABS7PGQ1</accession>
<proteinExistence type="predicted"/>
<dbReference type="Proteomes" id="UP000759298">
    <property type="component" value="Unassembled WGS sequence"/>
</dbReference>
<organism evidence="2 3">
    <name type="scientific">Alteriqipengyuania abyssalis</name>
    <dbReference type="NCBI Taxonomy" id="2860200"/>
    <lineage>
        <taxon>Bacteria</taxon>
        <taxon>Pseudomonadati</taxon>
        <taxon>Pseudomonadota</taxon>
        <taxon>Alphaproteobacteria</taxon>
        <taxon>Sphingomonadales</taxon>
        <taxon>Erythrobacteraceae</taxon>
        <taxon>Alteriqipengyuania</taxon>
    </lineage>
</organism>
<evidence type="ECO:0000313" key="3">
    <source>
        <dbReference type="Proteomes" id="UP000759298"/>
    </source>
</evidence>
<dbReference type="Gene3D" id="2.60.40.1880">
    <property type="entry name" value="Invasion associated locus B (IalB) protein"/>
    <property type="match status" value="1"/>
</dbReference>
<feature type="signal peptide" evidence="1">
    <location>
        <begin position="1"/>
        <end position="20"/>
    </location>
</feature>
<evidence type="ECO:0000256" key="1">
    <source>
        <dbReference type="SAM" id="SignalP"/>
    </source>
</evidence>
<feature type="chain" id="PRO_5045206989" evidence="1">
    <location>
        <begin position="21"/>
        <end position="162"/>
    </location>
</feature>
<dbReference type="Pfam" id="PF06776">
    <property type="entry name" value="IalB"/>
    <property type="match status" value="1"/>
</dbReference>
<dbReference type="RefSeq" id="WP_222825734.1">
    <property type="nucleotide sequence ID" value="NZ_JAHWXP010000004.1"/>
</dbReference>
<comment type="caution">
    <text evidence="2">The sequence shown here is derived from an EMBL/GenBank/DDBJ whole genome shotgun (WGS) entry which is preliminary data.</text>
</comment>
<name>A0ABS7PGQ1_9SPHN</name>
<dbReference type="InterPro" id="IPR010642">
    <property type="entry name" value="Invasion_prot_B"/>
</dbReference>
<evidence type="ECO:0000313" key="2">
    <source>
        <dbReference type="EMBL" id="MBY8338255.1"/>
    </source>
</evidence>
<sequence>MKRAIILLGTLAILASPALARSSLGVFDDWGAFRDPRLPRCYAISKADRSRGAREFEPYATIGTWPNRKVRNQVHVRLSRRLASDPSVTLRVGGESYRLTAGEADAWAQDRRMDAAIVAAMRSGTRMSVSATDRGGNRFTDRYSLSGVATAIDAATIACARD</sequence>
<protein>
    <submittedName>
        <fullName evidence="2">Uncharacterized protein</fullName>
    </submittedName>
</protein>
<keyword evidence="3" id="KW-1185">Reference proteome</keyword>
<reference evidence="2 3" key="1">
    <citation type="submission" date="2021-07" db="EMBL/GenBank/DDBJ databases">
        <title>Alteriqipengyuania abyssalis NZ-12B nov, sp.nov isolated from deep sea sponge in pacific ocean.</title>
        <authorList>
            <person name="Tareen S."/>
            <person name="Wink J."/>
        </authorList>
    </citation>
    <scope>NUCLEOTIDE SEQUENCE [LARGE SCALE GENOMIC DNA]</scope>
    <source>
        <strain evidence="2 3">NZ-12B</strain>
    </source>
</reference>
<dbReference type="EMBL" id="JAHWXP010000004">
    <property type="protein sequence ID" value="MBY8338255.1"/>
    <property type="molecule type" value="Genomic_DNA"/>
</dbReference>
<dbReference type="InterPro" id="IPR038696">
    <property type="entry name" value="IalB_sf"/>
</dbReference>
<keyword evidence="1" id="KW-0732">Signal</keyword>